<sequence>MFQPLKKLFQAKSARKLPSTPDGTRYYVVGDIHGCDAQFAALVHAIEADDAAAPSADTVIVLLGDLIDRGPDSAGVIARARALQARRKVLILAGNHEEMFLDSFEDPEVLKHFVKYGGRETILSYGLPRDEYNSLSIEDLFERLHEIVPQADRDFIAGFEEKVVAGDYAFVHAGVDPSRSIDDQSRRDMLWIRQRFLRYEGPYSHVIVHGHTIFDRIEDCGMRIGIDTGAYESGRLTALVLDGQTRRTIAAVETHGEITIEKEDLVS</sequence>
<dbReference type="InterPro" id="IPR029052">
    <property type="entry name" value="Metallo-depent_PP-like"/>
</dbReference>
<keyword evidence="3" id="KW-1185">Reference proteome</keyword>
<proteinExistence type="predicted"/>
<dbReference type="OrthoDB" id="9807890at2"/>
<evidence type="ECO:0000313" key="2">
    <source>
        <dbReference type="EMBL" id="MXO62485.1"/>
    </source>
</evidence>
<protein>
    <submittedName>
        <fullName evidence="2">Serine/threonine protein phosphatase</fullName>
    </submittedName>
</protein>
<reference evidence="2 3" key="1">
    <citation type="submission" date="2019-12" db="EMBL/GenBank/DDBJ databases">
        <title>Genomic-based taxomic classification of the family Erythrobacteraceae.</title>
        <authorList>
            <person name="Xu L."/>
        </authorList>
    </citation>
    <scope>NUCLEOTIDE SEQUENCE [LARGE SCALE GENOMIC DNA]</scope>
    <source>
        <strain evidence="2 3">MCCC 1A09965</strain>
    </source>
</reference>
<dbReference type="EMBL" id="WTYN01000001">
    <property type="protein sequence ID" value="MXO62485.1"/>
    <property type="molecule type" value="Genomic_DNA"/>
</dbReference>
<dbReference type="GO" id="GO:0110154">
    <property type="term" value="P:RNA decapping"/>
    <property type="evidence" value="ECO:0007669"/>
    <property type="project" value="TreeGrafter"/>
</dbReference>
<evidence type="ECO:0000259" key="1">
    <source>
        <dbReference type="Pfam" id="PF00149"/>
    </source>
</evidence>
<dbReference type="GO" id="GO:0016791">
    <property type="term" value="F:phosphatase activity"/>
    <property type="evidence" value="ECO:0007669"/>
    <property type="project" value="TreeGrafter"/>
</dbReference>
<dbReference type="AlphaFoldDB" id="A0A844YG35"/>
<dbReference type="Pfam" id="PF00149">
    <property type="entry name" value="Metallophos"/>
    <property type="match status" value="1"/>
</dbReference>
<evidence type="ECO:0000313" key="3">
    <source>
        <dbReference type="Proteomes" id="UP000445582"/>
    </source>
</evidence>
<dbReference type="SUPFAM" id="SSF56300">
    <property type="entry name" value="Metallo-dependent phosphatases"/>
    <property type="match status" value="1"/>
</dbReference>
<accession>A0A844YG35</accession>
<dbReference type="PANTHER" id="PTHR42850">
    <property type="entry name" value="METALLOPHOSPHOESTERASE"/>
    <property type="match status" value="1"/>
</dbReference>
<organism evidence="2 3">
    <name type="scientific">Qipengyuania oceanensis</name>
    <dbReference type="NCBI Taxonomy" id="1463597"/>
    <lineage>
        <taxon>Bacteria</taxon>
        <taxon>Pseudomonadati</taxon>
        <taxon>Pseudomonadota</taxon>
        <taxon>Alphaproteobacteria</taxon>
        <taxon>Sphingomonadales</taxon>
        <taxon>Erythrobacteraceae</taxon>
        <taxon>Qipengyuania</taxon>
    </lineage>
</organism>
<comment type="caution">
    <text evidence="2">The sequence shown here is derived from an EMBL/GenBank/DDBJ whole genome shotgun (WGS) entry which is preliminary data.</text>
</comment>
<dbReference type="InterPro" id="IPR004843">
    <property type="entry name" value="Calcineurin-like_PHP"/>
</dbReference>
<dbReference type="InterPro" id="IPR050126">
    <property type="entry name" value="Ap4A_hydrolase"/>
</dbReference>
<dbReference type="GO" id="GO:0005737">
    <property type="term" value="C:cytoplasm"/>
    <property type="evidence" value="ECO:0007669"/>
    <property type="project" value="TreeGrafter"/>
</dbReference>
<feature type="domain" description="Calcineurin-like phosphoesterase" evidence="1">
    <location>
        <begin position="25"/>
        <end position="211"/>
    </location>
</feature>
<name>A0A844YG35_9SPHN</name>
<dbReference type="Gene3D" id="3.60.21.10">
    <property type="match status" value="1"/>
</dbReference>
<gene>
    <name evidence="2" type="ORF">GRI48_05605</name>
</gene>
<dbReference type="Proteomes" id="UP000445582">
    <property type="component" value="Unassembled WGS sequence"/>
</dbReference>
<dbReference type="PANTHER" id="PTHR42850:SF4">
    <property type="entry name" value="ZINC-DEPENDENT ENDOPOLYPHOSPHATASE"/>
    <property type="match status" value="1"/>
</dbReference>
<dbReference type="GO" id="GO:0008803">
    <property type="term" value="F:bis(5'-nucleosyl)-tetraphosphatase (symmetrical) activity"/>
    <property type="evidence" value="ECO:0007669"/>
    <property type="project" value="TreeGrafter"/>
</dbReference>